<protein>
    <submittedName>
        <fullName evidence="1">Uncharacterized protein</fullName>
    </submittedName>
</protein>
<name>A0A0F8WAZ8_9ZZZZ</name>
<comment type="caution">
    <text evidence="1">The sequence shown here is derived from an EMBL/GenBank/DDBJ whole genome shotgun (WGS) entry which is preliminary data.</text>
</comment>
<sequence>FTAEASDLGERFSGLLGPTRLLSGFELVSQRTDKVVEMRLARPHYDFEGELTHWEFNPIDCESFNNLIVFND</sequence>
<proteinExistence type="predicted"/>
<gene>
    <name evidence="1" type="ORF">LCGC14_3091100</name>
</gene>
<dbReference type="EMBL" id="LAZR01066322">
    <property type="protein sequence ID" value="KKK53803.1"/>
    <property type="molecule type" value="Genomic_DNA"/>
</dbReference>
<organism evidence="1">
    <name type="scientific">marine sediment metagenome</name>
    <dbReference type="NCBI Taxonomy" id="412755"/>
    <lineage>
        <taxon>unclassified sequences</taxon>
        <taxon>metagenomes</taxon>
        <taxon>ecological metagenomes</taxon>
    </lineage>
</organism>
<reference evidence="1" key="1">
    <citation type="journal article" date="2015" name="Nature">
        <title>Complex archaea that bridge the gap between prokaryotes and eukaryotes.</title>
        <authorList>
            <person name="Spang A."/>
            <person name="Saw J.H."/>
            <person name="Jorgensen S.L."/>
            <person name="Zaremba-Niedzwiedzka K."/>
            <person name="Martijn J."/>
            <person name="Lind A.E."/>
            <person name="van Eijk R."/>
            <person name="Schleper C."/>
            <person name="Guy L."/>
            <person name="Ettema T.J."/>
        </authorList>
    </citation>
    <scope>NUCLEOTIDE SEQUENCE</scope>
</reference>
<evidence type="ECO:0000313" key="1">
    <source>
        <dbReference type="EMBL" id="KKK53803.1"/>
    </source>
</evidence>
<dbReference type="AlphaFoldDB" id="A0A0F8WAZ8"/>
<accession>A0A0F8WAZ8</accession>
<feature type="non-terminal residue" evidence="1">
    <location>
        <position position="1"/>
    </location>
</feature>